<keyword evidence="3" id="KW-1185">Reference proteome</keyword>
<evidence type="ECO:0000313" key="2">
    <source>
        <dbReference type="EMBL" id="KRY06497.1"/>
    </source>
</evidence>
<dbReference type="AlphaFoldDB" id="A0A0V0Z220"/>
<sequence>MFPFGPSVHLLVANPLFYCLFHIGFPCLIAH</sequence>
<protein>
    <submittedName>
        <fullName evidence="2">Uncharacterized protein</fullName>
    </submittedName>
</protein>
<gene>
    <name evidence="2" type="ORF">T01_11018</name>
</gene>
<evidence type="ECO:0000313" key="3">
    <source>
        <dbReference type="Proteomes" id="UP000054776"/>
    </source>
</evidence>
<evidence type="ECO:0000256" key="1">
    <source>
        <dbReference type="SAM" id="Phobius"/>
    </source>
</evidence>
<dbReference type="InParanoid" id="A0A0V0Z220"/>
<name>A0A0V0Z220_TRISP</name>
<comment type="caution">
    <text evidence="2">The sequence shown here is derived from an EMBL/GenBank/DDBJ whole genome shotgun (WGS) entry which is preliminary data.</text>
</comment>
<organism evidence="2 3">
    <name type="scientific">Trichinella spiralis</name>
    <name type="common">Trichina worm</name>
    <dbReference type="NCBI Taxonomy" id="6334"/>
    <lineage>
        <taxon>Eukaryota</taxon>
        <taxon>Metazoa</taxon>
        <taxon>Ecdysozoa</taxon>
        <taxon>Nematoda</taxon>
        <taxon>Enoplea</taxon>
        <taxon>Dorylaimia</taxon>
        <taxon>Trichinellida</taxon>
        <taxon>Trichinellidae</taxon>
        <taxon>Trichinella</taxon>
    </lineage>
</organism>
<keyword evidence="1" id="KW-1133">Transmembrane helix</keyword>
<dbReference type="EMBL" id="JYDH01003103">
    <property type="protein sequence ID" value="KRY06497.1"/>
    <property type="molecule type" value="Genomic_DNA"/>
</dbReference>
<keyword evidence="1" id="KW-0472">Membrane</keyword>
<feature type="transmembrane region" description="Helical" evidence="1">
    <location>
        <begin position="12"/>
        <end position="30"/>
    </location>
</feature>
<proteinExistence type="predicted"/>
<reference evidence="2 3" key="1">
    <citation type="submission" date="2015-01" db="EMBL/GenBank/DDBJ databases">
        <title>Evolution of Trichinella species and genotypes.</title>
        <authorList>
            <person name="Korhonen P.K."/>
            <person name="Edoardo P."/>
            <person name="Giuseppe L.R."/>
            <person name="Gasser R.B."/>
        </authorList>
    </citation>
    <scope>NUCLEOTIDE SEQUENCE [LARGE SCALE GENOMIC DNA]</scope>
    <source>
        <strain evidence="2">ISS3</strain>
    </source>
</reference>
<accession>A0A0V0Z220</accession>
<keyword evidence="1" id="KW-0812">Transmembrane</keyword>
<dbReference type="Proteomes" id="UP000054776">
    <property type="component" value="Unassembled WGS sequence"/>
</dbReference>